<reference evidence="9 10" key="1">
    <citation type="submission" date="2019-03" db="EMBL/GenBank/DDBJ databases">
        <title>Genomic Encyclopedia of Type Strains, Phase III (KMG-III): the genomes of soil and plant-associated and newly described type strains.</title>
        <authorList>
            <person name="Whitman W."/>
        </authorList>
    </citation>
    <scope>NUCLEOTIDE SEQUENCE [LARGE SCALE GENOMIC DNA]</scope>
    <source>
        <strain evidence="9 10">CECT 7972</strain>
    </source>
</reference>
<dbReference type="STRING" id="1265846.PROCOU_17339"/>
<evidence type="ECO:0000256" key="2">
    <source>
        <dbReference type="ARBA" id="ARBA00022512"/>
    </source>
</evidence>
<dbReference type="InterPro" id="IPR019931">
    <property type="entry name" value="LPXTG_anchor"/>
</dbReference>
<evidence type="ECO:0000256" key="4">
    <source>
        <dbReference type="ARBA" id="ARBA00022729"/>
    </source>
</evidence>
<dbReference type="NCBIfam" id="TIGR01167">
    <property type="entry name" value="LPXTG_anchor"/>
    <property type="match status" value="1"/>
</dbReference>
<protein>
    <submittedName>
        <fullName evidence="9">LPXTG-motif cell wall-anchored protein</fullName>
    </submittedName>
</protein>
<dbReference type="Gene3D" id="2.60.40.10">
    <property type="entry name" value="Immunoglobulins"/>
    <property type="match status" value="1"/>
</dbReference>
<organism evidence="9 10">
    <name type="scientific">Listeria rocourtiae</name>
    <dbReference type="NCBI Taxonomy" id="647910"/>
    <lineage>
        <taxon>Bacteria</taxon>
        <taxon>Bacillati</taxon>
        <taxon>Bacillota</taxon>
        <taxon>Bacilli</taxon>
        <taxon>Bacillales</taxon>
        <taxon>Listeriaceae</taxon>
        <taxon>Listeria</taxon>
    </lineage>
</organism>
<name>A0A4R6ZG13_9LIST</name>
<dbReference type="RefSeq" id="WP_133621145.1">
    <property type="nucleotide sequence ID" value="NZ_SNZK01000017.1"/>
</dbReference>
<keyword evidence="5" id="KW-0572">Peptidoglycan-anchor</keyword>
<keyword evidence="3" id="KW-0964">Secreted</keyword>
<gene>
    <name evidence="9" type="ORF">DFP96_1171</name>
</gene>
<evidence type="ECO:0000259" key="8">
    <source>
        <dbReference type="PROSITE" id="PS50847"/>
    </source>
</evidence>
<evidence type="ECO:0000256" key="6">
    <source>
        <dbReference type="SAM" id="MobiDB-lite"/>
    </source>
</evidence>
<dbReference type="InterPro" id="IPR032179">
    <property type="entry name" value="Cry22Aa_Ig-like"/>
</dbReference>
<evidence type="ECO:0000256" key="5">
    <source>
        <dbReference type="ARBA" id="ARBA00023088"/>
    </source>
</evidence>
<feature type="region of interest" description="Disordered" evidence="6">
    <location>
        <begin position="54"/>
        <end position="97"/>
    </location>
</feature>
<feature type="non-terminal residue" evidence="9">
    <location>
        <position position="1"/>
    </location>
</feature>
<evidence type="ECO:0000256" key="7">
    <source>
        <dbReference type="SAM" id="Phobius"/>
    </source>
</evidence>
<dbReference type="PROSITE" id="PS50847">
    <property type="entry name" value="GRAM_POS_ANCHORING"/>
    <property type="match status" value="1"/>
</dbReference>
<accession>A0A4R6ZG13</accession>
<feature type="transmembrane region" description="Helical" evidence="7">
    <location>
        <begin position="103"/>
        <end position="121"/>
    </location>
</feature>
<dbReference type="AlphaFoldDB" id="A0A4R6ZG13"/>
<keyword evidence="7" id="KW-0812">Transmembrane</keyword>
<dbReference type="EMBL" id="SNZK01000017">
    <property type="protein sequence ID" value="TDR50789.1"/>
    <property type="molecule type" value="Genomic_DNA"/>
</dbReference>
<keyword evidence="4" id="KW-0732">Signal</keyword>
<evidence type="ECO:0000313" key="9">
    <source>
        <dbReference type="EMBL" id="TDR50789.1"/>
    </source>
</evidence>
<proteinExistence type="predicted"/>
<keyword evidence="7" id="KW-1133">Transmembrane helix</keyword>
<dbReference type="Pfam" id="PF16403">
    <property type="entry name" value="Bact_surface_Ig-like"/>
    <property type="match status" value="1"/>
</dbReference>
<dbReference type="Pfam" id="PF00746">
    <property type="entry name" value="Gram_pos_anchor"/>
    <property type="match status" value="1"/>
</dbReference>
<feature type="domain" description="Gram-positive cocci surface proteins LPxTG" evidence="8">
    <location>
        <begin position="96"/>
        <end position="128"/>
    </location>
</feature>
<evidence type="ECO:0000256" key="1">
    <source>
        <dbReference type="ARBA" id="ARBA00004168"/>
    </source>
</evidence>
<feature type="compositionally biased region" description="Basic and acidic residues" evidence="6">
    <location>
        <begin position="63"/>
        <end position="79"/>
    </location>
</feature>
<dbReference type="Proteomes" id="UP000295558">
    <property type="component" value="Unassembled WGS sequence"/>
</dbReference>
<sequence length="128" mass="14117">AQDTVDGDITDKITYDASQADLTTAGNYPVTYSVTNSNNKTTTTTVNLQVIAPQPVPAQPEIKQPEIKQPEPKQPEIKQPEPQQQEVKQPSIKKALPKTGDTFNMLYALLGSAFILIGALLQRRRKQD</sequence>
<keyword evidence="10" id="KW-1185">Reference proteome</keyword>
<keyword evidence="7" id="KW-0472">Membrane</keyword>
<evidence type="ECO:0000256" key="3">
    <source>
        <dbReference type="ARBA" id="ARBA00022525"/>
    </source>
</evidence>
<dbReference type="InterPro" id="IPR013783">
    <property type="entry name" value="Ig-like_fold"/>
</dbReference>
<comment type="subcellular location">
    <subcellularLocation>
        <location evidence="1">Secreted</location>
        <location evidence="1">Cell wall</location>
        <topology evidence="1">Peptidoglycan-anchor</topology>
    </subcellularLocation>
</comment>
<keyword evidence="2" id="KW-0134">Cell wall</keyword>
<evidence type="ECO:0000313" key="10">
    <source>
        <dbReference type="Proteomes" id="UP000295558"/>
    </source>
</evidence>
<comment type="caution">
    <text evidence="9">The sequence shown here is derived from an EMBL/GenBank/DDBJ whole genome shotgun (WGS) entry which is preliminary data.</text>
</comment>
<feature type="compositionally biased region" description="Low complexity" evidence="6">
    <location>
        <begin position="80"/>
        <end position="90"/>
    </location>
</feature>